<evidence type="ECO:0008006" key="3">
    <source>
        <dbReference type="Google" id="ProtNLM"/>
    </source>
</evidence>
<accession>A0A8H7R678</accession>
<dbReference type="Proteomes" id="UP000650833">
    <property type="component" value="Unassembled WGS sequence"/>
</dbReference>
<keyword evidence="2" id="KW-1185">Reference proteome</keyword>
<proteinExistence type="predicted"/>
<dbReference type="Gene3D" id="3.30.420.10">
    <property type="entry name" value="Ribonuclease H-like superfamily/Ribonuclease H"/>
    <property type="match status" value="1"/>
</dbReference>
<name>A0A8H7R678_9FUNG</name>
<sequence length="56" mass="6524">MNCNVIRFQQDNATPHTSGITQDCFSANSFIFEAIRDWAALRPDLNPIEHVWYQLK</sequence>
<protein>
    <recommendedName>
        <fullName evidence="3">Tc1-like transposase DDE domain-containing protein</fullName>
    </recommendedName>
</protein>
<reference evidence="1" key="1">
    <citation type="submission" date="2020-12" db="EMBL/GenBank/DDBJ databases">
        <title>Metabolic potential, ecology and presence of endohyphal bacteria is reflected in genomic diversity of Mucoromycotina.</title>
        <authorList>
            <person name="Muszewska A."/>
            <person name="Okrasinska A."/>
            <person name="Steczkiewicz K."/>
            <person name="Drgas O."/>
            <person name="Orlowska M."/>
            <person name="Perlinska-Lenart U."/>
            <person name="Aleksandrzak-Piekarczyk T."/>
            <person name="Szatraj K."/>
            <person name="Zielenkiewicz U."/>
            <person name="Pilsyk S."/>
            <person name="Malc E."/>
            <person name="Mieczkowski P."/>
            <person name="Kruszewska J.S."/>
            <person name="Biernat P."/>
            <person name="Pawlowska J."/>
        </authorList>
    </citation>
    <scope>NUCLEOTIDE SEQUENCE</scope>
    <source>
        <strain evidence="1">CBS 226.32</strain>
    </source>
</reference>
<dbReference type="EMBL" id="JAEPRC010000180">
    <property type="protein sequence ID" value="KAG2205187.1"/>
    <property type="molecule type" value="Genomic_DNA"/>
</dbReference>
<organism evidence="1 2">
    <name type="scientific">Mucor plumbeus</name>
    <dbReference type="NCBI Taxonomy" id="97098"/>
    <lineage>
        <taxon>Eukaryota</taxon>
        <taxon>Fungi</taxon>
        <taxon>Fungi incertae sedis</taxon>
        <taxon>Mucoromycota</taxon>
        <taxon>Mucoromycotina</taxon>
        <taxon>Mucoromycetes</taxon>
        <taxon>Mucorales</taxon>
        <taxon>Mucorineae</taxon>
        <taxon>Mucoraceae</taxon>
        <taxon>Mucor</taxon>
    </lineage>
</organism>
<evidence type="ECO:0000313" key="2">
    <source>
        <dbReference type="Proteomes" id="UP000650833"/>
    </source>
</evidence>
<feature type="non-terminal residue" evidence="1">
    <location>
        <position position="56"/>
    </location>
</feature>
<dbReference type="GO" id="GO:0003676">
    <property type="term" value="F:nucleic acid binding"/>
    <property type="evidence" value="ECO:0007669"/>
    <property type="project" value="InterPro"/>
</dbReference>
<gene>
    <name evidence="1" type="ORF">INT46_009904</name>
</gene>
<dbReference type="AlphaFoldDB" id="A0A8H7R678"/>
<comment type="caution">
    <text evidence="1">The sequence shown here is derived from an EMBL/GenBank/DDBJ whole genome shotgun (WGS) entry which is preliminary data.</text>
</comment>
<dbReference type="InterPro" id="IPR036397">
    <property type="entry name" value="RNaseH_sf"/>
</dbReference>
<evidence type="ECO:0000313" key="1">
    <source>
        <dbReference type="EMBL" id="KAG2205187.1"/>
    </source>
</evidence>
<dbReference type="OrthoDB" id="2417635at2759"/>